<dbReference type="InterPro" id="IPR050121">
    <property type="entry name" value="Cytochrome_P450_monoxygenase"/>
</dbReference>
<evidence type="ECO:0000256" key="4">
    <source>
        <dbReference type="ARBA" id="ARBA00023002"/>
    </source>
</evidence>
<dbReference type="AlphaFoldDB" id="A0A0D2BR04"/>
<dbReference type="HOGENOM" id="CLU_001570_14_4_1"/>
<dbReference type="InterPro" id="IPR036396">
    <property type="entry name" value="Cyt_P450_sf"/>
</dbReference>
<feature type="binding site" description="axial binding residue" evidence="6">
    <location>
        <position position="469"/>
    </location>
    <ligand>
        <name>heme</name>
        <dbReference type="ChEBI" id="CHEBI:30413"/>
    </ligand>
    <ligandPart>
        <name>Fe</name>
        <dbReference type="ChEBI" id="CHEBI:18248"/>
    </ligandPart>
</feature>
<keyword evidence="5 6" id="KW-0408">Iron</keyword>
<sequence length="526" mass="59510">MAGFLSYFGAVVAASALFFVLRIAYRLTLHPLASFPGPKLAGATSLFQAWYDLRPSSSYVKTFPALHRQYGRWLFLPLAVDLKPNLTVLPLAGPIVRILPNQLHVHDINAYYEIFKTGSGFTRFKDQYHQPAGVGFFNILDPKVAKPWRDSYMPYFSKGAITRLEPLIQDRMDTFLQRLDAAASDEKPVDLSMGYRSLTGDVVSSYMFANKGVETLEVEDFQSPMLVALEKNMDFLQYTMYWNNFFYWFAGQLRKLTKEQTEKFFAPIAQTNWLLEQLRKKLEEIMTKGGSGSGFPTVFDCWAAPNAKRTFTPNLDQLTADAFLFYGAGTDTTAYTLTVGTWGLIHHRDALAKLRKELNDAFPASNGHKLVSPSALENLPYLRAVVKESLRMGMGVPGRLGRVVPAGGVNLCGRHIPAGTILHAAHYCYHFDPEVFPNPDSFLPERWLGPDANQLETKMIAFSRGPRSCIGINLAYAELYLSFAYVFRRFDVKPYKTTEEDMEWKDNFVVTTKGHLRVLLKRVDDD</sequence>
<evidence type="ECO:0000256" key="7">
    <source>
        <dbReference type="RuleBase" id="RU000461"/>
    </source>
</evidence>
<evidence type="ECO:0000256" key="5">
    <source>
        <dbReference type="ARBA" id="ARBA00023004"/>
    </source>
</evidence>
<dbReference type="CDD" id="cd11062">
    <property type="entry name" value="CYP58-like"/>
    <property type="match status" value="1"/>
</dbReference>
<name>A0A0D2BR04_9EURO</name>
<dbReference type="Proteomes" id="UP000053328">
    <property type="component" value="Unassembled WGS sequence"/>
</dbReference>
<keyword evidence="3 6" id="KW-0479">Metal-binding</keyword>
<gene>
    <name evidence="8" type="ORF">PV08_08815</name>
</gene>
<evidence type="ECO:0000313" key="8">
    <source>
        <dbReference type="EMBL" id="KIW13624.1"/>
    </source>
</evidence>
<comment type="cofactor">
    <cofactor evidence="1 6">
        <name>heme</name>
        <dbReference type="ChEBI" id="CHEBI:30413"/>
    </cofactor>
</comment>
<evidence type="ECO:0000256" key="6">
    <source>
        <dbReference type="PIRSR" id="PIRSR602401-1"/>
    </source>
</evidence>
<dbReference type="STRING" id="91928.A0A0D2BR04"/>
<reference evidence="8 9" key="1">
    <citation type="submission" date="2015-01" db="EMBL/GenBank/DDBJ databases">
        <title>The Genome Sequence of Exophiala spinifera CBS89968.</title>
        <authorList>
            <consortium name="The Broad Institute Genomics Platform"/>
            <person name="Cuomo C."/>
            <person name="de Hoog S."/>
            <person name="Gorbushina A."/>
            <person name="Stielow B."/>
            <person name="Teixiera M."/>
            <person name="Abouelleil A."/>
            <person name="Chapman S.B."/>
            <person name="Priest M."/>
            <person name="Young S.K."/>
            <person name="Wortman J."/>
            <person name="Nusbaum C."/>
            <person name="Birren B."/>
        </authorList>
    </citation>
    <scope>NUCLEOTIDE SEQUENCE [LARGE SCALE GENOMIC DNA]</scope>
    <source>
        <strain evidence="8 9">CBS 89968</strain>
    </source>
</reference>
<evidence type="ECO:0008006" key="10">
    <source>
        <dbReference type="Google" id="ProtNLM"/>
    </source>
</evidence>
<dbReference type="GO" id="GO:0020037">
    <property type="term" value="F:heme binding"/>
    <property type="evidence" value="ECO:0007669"/>
    <property type="project" value="InterPro"/>
</dbReference>
<keyword evidence="7" id="KW-0503">Monooxygenase</keyword>
<dbReference type="RefSeq" id="XP_016233840.1">
    <property type="nucleotide sequence ID" value="XM_016383137.1"/>
</dbReference>
<accession>A0A0D2BR04</accession>
<dbReference type="Gene3D" id="1.10.630.10">
    <property type="entry name" value="Cytochrome P450"/>
    <property type="match status" value="1"/>
</dbReference>
<dbReference type="InterPro" id="IPR002401">
    <property type="entry name" value="Cyt_P450_E_grp-I"/>
</dbReference>
<dbReference type="GO" id="GO:0016705">
    <property type="term" value="F:oxidoreductase activity, acting on paired donors, with incorporation or reduction of molecular oxygen"/>
    <property type="evidence" value="ECO:0007669"/>
    <property type="project" value="InterPro"/>
</dbReference>
<dbReference type="Pfam" id="PF00067">
    <property type="entry name" value="p450"/>
    <property type="match status" value="1"/>
</dbReference>
<dbReference type="OrthoDB" id="4113639at2759"/>
<dbReference type="SUPFAM" id="SSF48264">
    <property type="entry name" value="Cytochrome P450"/>
    <property type="match status" value="1"/>
</dbReference>
<protein>
    <recommendedName>
        <fullName evidence="10">Cytochrome P450</fullName>
    </recommendedName>
</protein>
<dbReference type="GO" id="GO:0004497">
    <property type="term" value="F:monooxygenase activity"/>
    <property type="evidence" value="ECO:0007669"/>
    <property type="project" value="UniProtKB-KW"/>
</dbReference>
<dbReference type="InterPro" id="IPR017972">
    <property type="entry name" value="Cyt_P450_CS"/>
</dbReference>
<proteinExistence type="inferred from homology"/>
<dbReference type="PROSITE" id="PS00086">
    <property type="entry name" value="CYTOCHROME_P450"/>
    <property type="match status" value="1"/>
</dbReference>
<dbReference type="PRINTS" id="PR00385">
    <property type="entry name" value="P450"/>
</dbReference>
<dbReference type="PANTHER" id="PTHR24305:SF166">
    <property type="entry name" value="CYTOCHROME P450 12A4, MITOCHONDRIAL-RELATED"/>
    <property type="match status" value="1"/>
</dbReference>
<keyword evidence="4 7" id="KW-0560">Oxidoreductase</keyword>
<dbReference type="VEuPathDB" id="FungiDB:PV08_08815"/>
<dbReference type="EMBL" id="KN847497">
    <property type="protein sequence ID" value="KIW13624.1"/>
    <property type="molecule type" value="Genomic_DNA"/>
</dbReference>
<evidence type="ECO:0000256" key="2">
    <source>
        <dbReference type="ARBA" id="ARBA00010617"/>
    </source>
</evidence>
<keyword evidence="6 7" id="KW-0349">Heme</keyword>
<dbReference type="InterPro" id="IPR001128">
    <property type="entry name" value="Cyt_P450"/>
</dbReference>
<organism evidence="8 9">
    <name type="scientific">Exophiala spinifera</name>
    <dbReference type="NCBI Taxonomy" id="91928"/>
    <lineage>
        <taxon>Eukaryota</taxon>
        <taxon>Fungi</taxon>
        <taxon>Dikarya</taxon>
        <taxon>Ascomycota</taxon>
        <taxon>Pezizomycotina</taxon>
        <taxon>Eurotiomycetes</taxon>
        <taxon>Chaetothyriomycetidae</taxon>
        <taxon>Chaetothyriales</taxon>
        <taxon>Herpotrichiellaceae</taxon>
        <taxon>Exophiala</taxon>
    </lineage>
</organism>
<evidence type="ECO:0000313" key="9">
    <source>
        <dbReference type="Proteomes" id="UP000053328"/>
    </source>
</evidence>
<evidence type="ECO:0000256" key="3">
    <source>
        <dbReference type="ARBA" id="ARBA00022723"/>
    </source>
</evidence>
<dbReference type="GeneID" id="27335898"/>
<dbReference type="GO" id="GO:0005506">
    <property type="term" value="F:iron ion binding"/>
    <property type="evidence" value="ECO:0007669"/>
    <property type="project" value="InterPro"/>
</dbReference>
<comment type="similarity">
    <text evidence="2 7">Belongs to the cytochrome P450 family.</text>
</comment>
<dbReference type="PANTHER" id="PTHR24305">
    <property type="entry name" value="CYTOCHROME P450"/>
    <property type="match status" value="1"/>
</dbReference>
<keyword evidence="9" id="KW-1185">Reference proteome</keyword>
<evidence type="ECO:0000256" key="1">
    <source>
        <dbReference type="ARBA" id="ARBA00001971"/>
    </source>
</evidence>
<dbReference type="PRINTS" id="PR00463">
    <property type="entry name" value="EP450I"/>
</dbReference>